<comment type="caution">
    <text evidence="2">The sequence shown here is derived from an EMBL/GenBank/DDBJ whole genome shotgun (WGS) entry which is preliminary data.</text>
</comment>
<feature type="region of interest" description="Disordered" evidence="1">
    <location>
        <begin position="1"/>
        <end position="31"/>
    </location>
</feature>
<sequence length="165" mass="18171">MSIYHRWSDLSNPPLPTRSTDLSSISGNSMDDECDCGQYDSYHEDEDYGSDSGYGNEYHSCIYRGEYGYCTTPDSDEEHMSLSTASSEQEEKEDTVYSLTSMSTASCYHGPFSDLLSRLLPVTGTPVLINGQLVASTVSNDSSSNLSSLFLRDRSLSHHSILSTS</sequence>
<gene>
    <name evidence="2" type="ORF">PENTCL1PPCAC_26568</name>
</gene>
<name>A0AAV5UDE3_9BILA</name>
<proteinExistence type="predicted"/>
<organism evidence="2 3">
    <name type="scientific">Pristionchus entomophagus</name>
    <dbReference type="NCBI Taxonomy" id="358040"/>
    <lineage>
        <taxon>Eukaryota</taxon>
        <taxon>Metazoa</taxon>
        <taxon>Ecdysozoa</taxon>
        <taxon>Nematoda</taxon>
        <taxon>Chromadorea</taxon>
        <taxon>Rhabditida</taxon>
        <taxon>Rhabditina</taxon>
        <taxon>Diplogasteromorpha</taxon>
        <taxon>Diplogasteroidea</taxon>
        <taxon>Neodiplogasteridae</taxon>
        <taxon>Pristionchus</taxon>
    </lineage>
</organism>
<keyword evidence="3" id="KW-1185">Reference proteome</keyword>
<feature type="non-terminal residue" evidence="2">
    <location>
        <position position="165"/>
    </location>
</feature>
<reference evidence="2" key="1">
    <citation type="submission" date="2023-10" db="EMBL/GenBank/DDBJ databases">
        <title>Genome assembly of Pristionchus species.</title>
        <authorList>
            <person name="Yoshida K."/>
            <person name="Sommer R.J."/>
        </authorList>
    </citation>
    <scope>NUCLEOTIDE SEQUENCE</scope>
    <source>
        <strain evidence="2">RS0144</strain>
    </source>
</reference>
<feature type="compositionally biased region" description="Polar residues" evidence="1">
    <location>
        <begin position="17"/>
        <end position="29"/>
    </location>
</feature>
<evidence type="ECO:0000313" key="2">
    <source>
        <dbReference type="EMBL" id="GMT04394.1"/>
    </source>
</evidence>
<evidence type="ECO:0000256" key="1">
    <source>
        <dbReference type="SAM" id="MobiDB-lite"/>
    </source>
</evidence>
<feature type="region of interest" description="Disordered" evidence="1">
    <location>
        <begin position="74"/>
        <end position="93"/>
    </location>
</feature>
<dbReference type="AlphaFoldDB" id="A0AAV5UDE3"/>
<evidence type="ECO:0000313" key="3">
    <source>
        <dbReference type="Proteomes" id="UP001432027"/>
    </source>
</evidence>
<accession>A0AAV5UDE3</accession>
<dbReference type="EMBL" id="BTSX01000006">
    <property type="protein sequence ID" value="GMT04394.1"/>
    <property type="molecule type" value="Genomic_DNA"/>
</dbReference>
<dbReference type="Proteomes" id="UP001432027">
    <property type="component" value="Unassembled WGS sequence"/>
</dbReference>
<protein>
    <submittedName>
        <fullName evidence="2">Uncharacterized protein</fullName>
    </submittedName>
</protein>